<evidence type="ECO:0000256" key="1">
    <source>
        <dbReference type="ARBA" id="ARBA00004141"/>
    </source>
</evidence>
<evidence type="ECO:0000313" key="8">
    <source>
        <dbReference type="Proteomes" id="UP000772181"/>
    </source>
</evidence>
<keyword evidence="2 5" id="KW-0812">Transmembrane</keyword>
<evidence type="ECO:0000256" key="2">
    <source>
        <dbReference type="ARBA" id="ARBA00022692"/>
    </source>
</evidence>
<feature type="transmembrane region" description="Helical" evidence="5">
    <location>
        <begin position="107"/>
        <end position="127"/>
    </location>
</feature>
<dbReference type="PANTHER" id="PTHR23508:SF10">
    <property type="entry name" value="CARBOXYLIC ACID TRANSPORTER PROTEIN HOMOLOG"/>
    <property type="match status" value="1"/>
</dbReference>
<dbReference type="InterPro" id="IPR011701">
    <property type="entry name" value="MFS"/>
</dbReference>
<feature type="transmembrane region" description="Helical" evidence="5">
    <location>
        <begin position="49"/>
        <end position="69"/>
    </location>
</feature>
<feature type="transmembrane region" description="Helical" evidence="5">
    <location>
        <begin position="76"/>
        <end position="95"/>
    </location>
</feature>
<feature type="transmembrane region" description="Helical" evidence="5">
    <location>
        <begin position="240"/>
        <end position="261"/>
    </location>
</feature>
<proteinExistence type="predicted"/>
<feature type="transmembrane region" description="Helical" evidence="5">
    <location>
        <begin position="364"/>
        <end position="383"/>
    </location>
</feature>
<dbReference type="InterPro" id="IPR036259">
    <property type="entry name" value="MFS_trans_sf"/>
</dbReference>
<organism evidence="7 8">
    <name type="scientific">Tectimicrobiota bacterium</name>
    <dbReference type="NCBI Taxonomy" id="2528274"/>
    <lineage>
        <taxon>Bacteria</taxon>
        <taxon>Pseudomonadati</taxon>
        <taxon>Nitrospinota/Tectimicrobiota group</taxon>
        <taxon>Candidatus Tectimicrobiota</taxon>
    </lineage>
</organism>
<dbReference type="InterPro" id="IPR020846">
    <property type="entry name" value="MFS_dom"/>
</dbReference>
<evidence type="ECO:0000313" key="7">
    <source>
        <dbReference type="EMBL" id="MBI4595266.1"/>
    </source>
</evidence>
<name>A0A933GK09_UNCTE</name>
<feature type="domain" description="Major facilitator superfamily (MFS) profile" evidence="6">
    <location>
        <begin position="1"/>
        <end position="419"/>
    </location>
</feature>
<dbReference type="SUPFAM" id="SSF103473">
    <property type="entry name" value="MFS general substrate transporter"/>
    <property type="match status" value="1"/>
</dbReference>
<protein>
    <submittedName>
        <fullName evidence="7">MFS transporter</fullName>
    </submittedName>
</protein>
<evidence type="ECO:0000256" key="4">
    <source>
        <dbReference type="ARBA" id="ARBA00023136"/>
    </source>
</evidence>
<evidence type="ECO:0000259" key="6">
    <source>
        <dbReference type="PROSITE" id="PS50850"/>
    </source>
</evidence>
<dbReference type="PANTHER" id="PTHR23508">
    <property type="entry name" value="CARBOXYLIC ACID TRANSPORTER PROTEIN HOMOLOG"/>
    <property type="match status" value="1"/>
</dbReference>
<feature type="transmembrane region" description="Helical" evidence="5">
    <location>
        <begin position="7"/>
        <end position="29"/>
    </location>
</feature>
<reference evidence="7" key="1">
    <citation type="submission" date="2020-07" db="EMBL/GenBank/DDBJ databases">
        <title>Huge and variable diversity of episymbiotic CPR bacteria and DPANN archaea in groundwater ecosystems.</title>
        <authorList>
            <person name="He C.Y."/>
            <person name="Keren R."/>
            <person name="Whittaker M."/>
            <person name="Farag I.F."/>
            <person name="Doudna J."/>
            <person name="Cate J.H.D."/>
            <person name="Banfield J.F."/>
        </authorList>
    </citation>
    <scope>NUCLEOTIDE SEQUENCE</scope>
    <source>
        <strain evidence="7">NC_groundwater_1482_Ag_S-0.65um_47_24</strain>
    </source>
</reference>
<comment type="caution">
    <text evidence="7">The sequence shown here is derived from an EMBL/GenBank/DDBJ whole genome shotgun (WGS) entry which is preliminary data.</text>
</comment>
<dbReference type="Gene3D" id="1.20.1250.20">
    <property type="entry name" value="MFS general substrate transporter like domains"/>
    <property type="match status" value="2"/>
</dbReference>
<gene>
    <name evidence="7" type="ORF">HY730_02690</name>
</gene>
<feature type="transmembrane region" description="Helical" evidence="5">
    <location>
        <begin position="331"/>
        <end position="352"/>
    </location>
</feature>
<evidence type="ECO:0000256" key="3">
    <source>
        <dbReference type="ARBA" id="ARBA00022989"/>
    </source>
</evidence>
<dbReference type="EMBL" id="JACQWF010000124">
    <property type="protein sequence ID" value="MBI4595266.1"/>
    <property type="molecule type" value="Genomic_DNA"/>
</dbReference>
<dbReference type="PROSITE" id="PS50850">
    <property type="entry name" value="MFS"/>
    <property type="match status" value="1"/>
</dbReference>
<dbReference type="Pfam" id="PF07690">
    <property type="entry name" value="MFS_1"/>
    <property type="match status" value="1"/>
</dbReference>
<sequence length="424" mass="46307">MRKIDYAWIIVITLGLTSLTTHGFGRFSYSMIIPSMMKGLSLNKAEAGLIQSFHFWGYLISSFIGGFLAAKYSTRLISTLFILLIGLSMIGTGISNSFYTALIMRTLTGIGCGAAYIPAMSLLSIWFKNEQRGLASGLVAIGSCLGMILISQWIPQIVMAHNEEGWRYSWYYLGLVPVVITFIAGSFLRNSPADLIQTKGSKDPAPAIDPLPFGTNPANKGNKRKIPAFQWGRVFSNKTFWHLGLIYAAFGFSYVIMATFFPVYLSSQRNLPISYYSQLFFIMAVSNLASGIFWGRVSDYLGRRNTLIIAFLLMSSSYLVIIFTQSKIGDYIGIMVYGFGTWAIPTIMIAAIGDYAGSVLASSALGFITLIFGIGQALGPWLAGGLAESSDSFIPSFYLAAAIGLLGVIILLFLKKPVPQKVSS</sequence>
<evidence type="ECO:0000256" key="5">
    <source>
        <dbReference type="SAM" id="Phobius"/>
    </source>
</evidence>
<feature type="transmembrane region" description="Helical" evidence="5">
    <location>
        <begin position="169"/>
        <end position="188"/>
    </location>
</feature>
<dbReference type="AlphaFoldDB" id="A0A933GK09"/>
<dbReference type="GO" id="GO:0046943">
    <property type="term" value="F:carboxylic acid transmembrane transporter activity"/>
    <property type="evidence" value="ECO:0007669"/>
    <property type="project" value="TreeGrafter"/>
</dbReference>
<dbReference type="Proteomes" id="UP000772181">
    <property type="component" value="Unassembled WGS sequence"/>
</dbReference>
<accession>A0A933GK09</accession>
<feature type="transmembrane region" description="Helical" evidence="5">
    <location>
        <begin position="273"/>
        <end position="294"/>
    </location>
</feature>
<feature type="transmembrane region" description="Helical" evidence="5">
    <location>
        <begin position="306"/>
        <end position="325"/>
    </location>
</feature>
<dbReference type="GO" id="GO:0005886">
    <property type="term" value="C:plasma membrane"/>
    <property type="evidence" value="ECO:0007669"/>
    <property type="project" value="TreeGrafter"/>
</dbReference>
<keyword evidence="3 5" id="KW-1133">Transmembrane helix</keyword>
<keyword evidence="4 5" id="KW-0472">Membrane</keyword>
<comment type="subcellular location">
    <subcellularLocation>
        <location evidence="1">Membrane</location>
        <topology evidence="1">Multi-pass membrane protein</topology>
    </subcellularLocation>
</comment>
<feature type="transmembrane region" description="Helical" evidence="5">
    <location>
        <begin position="395"/>
        <end position="414"/>
    </location>
</feature>
<feature type="transmembrane region" description="Helical" evidence="5">
    <location>
        <begin position="134"/>
        <end position="154"/>
    </location>
</feature>